<dbReference type="Proteomes" id="UP000186817">
    <property type="component" value="Unassembled WGS sequence"/>
</dbReference>
<comment type="caution">
    <text evidence="3">The sequence shown here is derived from an EMBL/GenBank/DDBJ whole genome shotgun (WGS) entry which is preliminary data.</text>
</comment>
<keyword evidence="4" id="KW-1185">Reference proteome</keyword>
<keyword evidence="1" id="KW-0677">Repeat</keyword>
<feature type="repeat" description="PPR" evidence="2">
    <location>
        <begin position="200"/>
        <end position="234"/>
    </location>
</feature>
<dbReference type="InterPro" id="IPR002885">
    <property type="entry name" value="PPR_rpt"/>
</dbReference>
<dbReference type="PANTHER" id="PTHR47447">
    <property type="entry name" value="OS03G0856100 PROTEIN"/>
    <property type="match status" value="1"/>
</dbReference>
<dbReference type="PROSITE" id="PS51375">
    <property type="entry name" value="PPR"/>
    <property type="match status" value="2"/>
</dbReference>
<gene>
    <name evidence="3" type="ORF">AK812_SmicGene2943</name>
</gene>
<accession>A0A1Q9F0C9</accession>
<dbReference type="NCBIfam" id="TIGR00756">
    <property type="entry name" value="PPR"/>
    <property type="match status" value="1"/>
</dbReference>
<feature type="repeat" description="PPR" evidence="2">
    <location>
        <begin position="100"/>
        <end position="134"/>
    </location>
</feature>
<evidence type="ECO:0000313" key="3">
    <source>
        <dbReference type="EMBL" id="OLQ13083.1"/>
    </source>
</evidence>
<evidence type="ECO:0000256" key="2">
    <source>
        <dbReference type="PROSITE-ProRule" id="PRU00708"/>
    </source>
</evidence>
<evidence type="ECO:0000256" key="1">
    <source>
        <dbReference type="ARBA" id="ARBA00022737"/>
    </source>
</evidence>
<dbReference type="AlphaFoldDB" id="A0A1Q9F0C9"/>
<dbReference type="Pfam" id="PF13812">
    <property type="entry name" value="PPR_3"/>
    <property type="match status" value="1"/>
</dbReference>
<dbReference type="Pfam" id="PF01535">
    <property type="entry name" value="PPR"/>
    <property type="match status" value="3"/>
</dbReference>
<sequence>MAFLRLSLTSVGLSARIGSGRNRLAATAADGKSDEVTFQVCMVGCGRAHAWPLALRFFQDMASFNVKQTTAGCNAAMAACEKGHAWEIALRLLEFEDLVDTPSYNSAISACGKGRQWRWALVLEGDMTEKELVPDAITHNSLMTALERGAQWQRALREIAAAQVPSNVAYNAAISSCGSSIMWRHALGLLHELRQRKGAGLVAFNAAMTSCAKGRHVREALQLFDEIQATDLQPDIVSFGAALTACEKGGLWEEAIYILLVRLQAAKVKPNVVLLNAVASACEKGRHWPGALWILHQAACRHRLRPDGTTINAAMAACLRGDQWPRALTLFAEMRRLSLASLTSYSEGLLSLQQTPLNYALAKQVYTEDPAKKDMTVDGMCSNAFYGGATSLSGSTNAVWHGYIIPCLDGTRVCTADTQAAYAWDESAAFYIGNVDPVIGDGYTGSAPGNLYSIDFPDGILTSASNVLWQASAWLVASRRQPP</sequence>
<name>A0A1Q9F0C9_SYMMI</name>
<dbReference type="EMBL" id="LSRX01000033">
    <property type="protein sequence ID" value="OLQ13083.1"/>
    <property type="molecule type" value="Genomic_DNA"/>
</dbReference>
<proteinExistence type="predicted"/>
<dbReference type="OrthoDB" id="185373at2759"/>
<dbReference type="PANTHER" id="PTHR47447:SF17">
    <property type="entry name" value="OS12G0638900 PROTEIN"/>
    <property type="match status" value="1"/>
</dbReference>
<dbReference type="Gene3D" id="1.25.40.10">
    <property type="entry name" value="Tetratricopeptide repeat domain"/>
    <property type="match status" value="3"/>
</dbReference>
<dbReference type="InterPro" id="IPR011990">
    <property type="entry name" value="TPR-like_helical_dom_sf"/>
</dbReference>
<reference evidence="3 4" key="1">
    <citation type="submission" date="2016-02" db="EMBL/GenBank/DDBJ databases">
        <title>Genome analysis of coral dinoflagellate symbionts highlights evolutionary adaptations to a symbiotic lifestyle.</title>
        <authorList>
            <person name="Aranda M."/>
            <person name="Li Y."/>
            <person name="Liew Y.J."/>
            <person name="Baumgarten S."/>
            <person name="Simakov O."/>
            <person name="Wilson M."/>
            <person name="Piel J."/>
            <person name="Ashoor H."/>
            <person name="Bougouffa S."/>
            <person name="Bajic V.B."/>
            <person name="Ryu T."/>
            <person name="Ravasi T."/>
            <person name="Bayer T."/>
            <person name="Micklem G."/>
            <person name="Kim H."/>
            <person name="Bhak J."/>
            <person name="Lajeunesse T.C."/>
            <person name="Voolstra C.R."/>
        </authorList>
    </citation>
    <scope>NUCLEOTIDE SEQUENCE [LARGE SCALE GENOMIC DNA]</scope>
    <source>
        <strain evidence="3 4">CCMP2467</strain>
    </source>
</reference>
<protein>
    <submittedName>
        <fullName evidence="3">Pentatricopeptide repeat-containing protein, chloroplastic</fullName>
    </submittedName>
</protein>
<organism evidence="3 4">
    <name type="scientific">Symbiodinium microadriaticum</name>
    <name type="common">Dinoflagellate</name>
    <name type="synonym">Zooxanthella microadriatica</name>
    <dbReference type="NCBI Taxonomy" id="2951"/>
    <lineage>
        <taxon>Eukaryota</taxon>
        <taxon>Sar</taxon>
        <taxon>Alveolata</taxon>
        <taxon>Dinophyceae</taxon>
        <taxon>Suessiales</taxon>
        <taxon>Symbiodiniaceae</taxon>
        <taxon>Symbiodinium</taxon>
    </lineage>
</organism>
<evidence type="ECO:0000313" key="4">
    <source>
        <dbReference type="Proteomes" id="UP000186817"/>
    </source>
</evidence>